<dbReference type="EMBL" id="RBZW01000021">
    <property type="protein sequence ID" value="THE65368.1"/>
    <property type="molecule type" value="Genomic_DNA"/>
</dbReference>
<dbReference type="Pfam" id="PF24458">
    <property type="entry name" value="DUF7573"/>
    <property type="match status" value="1"/>
</dbReference>
<feature type="compositionally biased region" description="Basic and acidic residues" evidence="1">
    <location>
        <begin position="32"/>
        <end position="41"/>
    </location>
</feature>
<dbReference type="AlphaFoldDB" id="A0A4S3TRX3"/>
<evidence type="ECO:0000313" key="3">
    <source>
        <dbReference type="EMBL" id="THE65368.1"/>
    </source>
</evidence>
<keyword evidence="4" id="KW-1185">Reference proteome</keyword>
<reference evidence="3 4" key="1">
    <citation type="submission" date="2018-10" db="EMBL/GenBank/DDBJ databases">
        <title>Natronolimnobius sp. XQ-INN 246 isolated from Inner Mongolia Autonomous Region of China.</title>
        <authorList>
            <person name="Xue Q."/>
        </authorList>
    </citation>
    <scope>NUCLEOTIDE SEQUENCE [LARGE SCALE GENOMIC DNA]</scope>
    <source>
        <strain evidence="3 4">XQ-INN 246</strain>
    </source>
</reference>
<evidence type="ECO:0000259" key="2">
    <source>
        <dbReference type="Pfam" id="PF24458"/>
    </source>
</evidence>
<organism evidence="3 4">
    <name type="scientific">Salinadaptatus halalkaliphilus</name>
    <dbReference type="NCBI Taxonomy" id="2419781"/>
    <lineage>
        <taxon>Archaea</taxon>
        <taxon>Methanobacteriati</taxon>
        <taxon>Methanobacteriota</taxon>
        <taxon>Stenosarchaea group</taxon>
        <taxon>Halobacteria</taxon>
        <taxon>Halobacteriales</taxon>
        <taxon>Natrialbaceae</taxon>
        <taxon>Salinadaptatus</taxon>
    </lineage>
</organism>
<comment type="caution">
    <text evidence="3">The sequence shown here is derived from an EMBL/GenBank/DDBJ whole genome shotgun (WGS) entry which is preliminary data.</text>
</comment>
<dbReference type="OrthoDB" id="157634at2157"/>
<name>A0A4S3TRX3_9EURY</name>
<feature type="domain" description="DUF7573" evidence="2">
    <location>
        <begin position="77"/>
        <end position="113"/>
    </location>
</feature>
<gene>
    <name evidence="3" type="ORF">D8Y22_09300</name>
</gene>
<evidence type="ECO:0000256" key="1">
    <source>
        <dbReference type="SAM" id="MobiDB-lite"/>
    </source>
</evidence>
<dbReference type="InterPro" id="IPR055995">
    <property type="entry name" value="DUF7573"/>
</dbReference>
<proteinExistence type="predicted"/>
<feature type="region of interest" description="Disordered" evidence="1">
    <location>
        <begin position="1"/>
        <end position="79"/>
    </location>
</feature>
<accession>A0A4S3TRX3</accession>
<sequence length="113" mass="12132">MSDSLLLSVVTEDASLTDFTGPTDGDGDSDIDEHTADRGDRDGDEGIDPASGNNGEIDPNDGAGSSDDDGPREPLHARATYGWGEFRCQRCDRVAQRVWRDGDETVCPACKAW</sequence>
<evidence type="ECO:0000313" key="4">
    <source>
        <dbReference type="Proteomes" id="UP000318864"/>
    </source>
</evidence>
<dbReference type="Proteomes" id="UP000318864">
    <property type="component" value="Unassembled WGS sequence"/>
</dbReference>
<protein>
    <submittedName>
        <fullName evidence="3">Zinc ribbon domain-containing protein</fullName>
    </submittedName>
</protein>